<feature type="transmembrane region" description="Helical" evidence="10">
    <location>
        <begin position="12"/>
        <end position="34"/>
    </location>
</feature>
<dbReference type="Pfam" id="PF01080">
    <property type="entry name" value="Presenilin"/>
    <property type="match status" value="1"/>
</dbReference>
<dbReference type="Gene3D" id="1.10.472.100">
    <property type="entry name" value="Presenilin"/>
    <property type="match status" value="1"/>
</dbReference>
<dbReference type="Proteomes" id="UP001443914">
    <property type="component" value="Unassembled WGS sequence"/>
</dbReference>
<dbReference type="GO" id="GO:0016485">
    <property type="term" value="P:protein processing"/>
    <property type="evidence" value="ECO:0007669"/>
    <property type="project" value="InterPro"/>
</dbReference>
<comment type="domain">
    <text evidence="10">The PAL motif is required for normal active site conformation.</text>
</comment>
<evidence type="ECO:0000256" key="8">
    <source>
        <dbReference type="ARBA" id="ARBA00059584"/>
    </source>
</evidence>
<dbReference type="GO" id="GO:0042500">
    <property type="term" value="F:aspartic endopeptidase activity, intramembrane cleaving"/>
    <property type="evidence" value="ECO:0007669"/>
    <property type="project" value="InterPro"/>
</dbReference>
<dbReference type="InterPro" id="IPR001108">
    <property type="entry name" value="Peptidase_A22A"/>
</dbReference>
<dbReference type="InterPro" id="IPR042524">
    <property type="entry name" value="Presenilin_C"/>
</dbReference>
<name>A0AAW1KC79_SAPOF</name>
<keyword evidence="10" id="KW-0378">Hydrolase</keyword>
<gene>
    <name evidence="11" type="ORF">RND81_06G195400</name>
</gene>
<evidence type="ECO:0000256" key="3">
    <source>
        <dbReference type="ARBA" id="ARBA00022824"/>
    </source>
</evidence>
<evidence type="ECO:0000256" key="7">
    <source>
        <dbReference type="ARBA" id="ARBA00023136"/>
    </source>
</evidence>
<comment type="subunit">
    <text evidence="9">Homodimer. Probable component of the gamma-secretase complex, a complex composed of a presenilin homodimer, nicastrin, APH1 and PEN2.</text>
</comment>
<feature type="transmembrane region" description="Helical" evidence="10">
    <location>
        <begin position="106"/>
        <end position="127"/>
    </location>
</feature>
<evidence type="ECO:0000256" key="1">
    <source>
        <dbReference type="ARBA" id="ARBA00008604"/>
    </source>
</evidence>
<organism evidence="11 12">
    <name type="scientific">Saponaria officinalis</name>
    <name type="common">Common soapwort</name>
    <name type="synonym">Lychnis saponaria</name>
    <dbReference type="NCBI Taxonomy" id="3572"/>
    <lineage>
        <taxon>Eukaryota</taxon>
        <taxon>Viridiplantae</taxon>
        <taxon>Streptophyta</taxon>
        <taxon>Embryophyta</taxon>
        <taxon>Tracheophyta</taxon>
        <taxon>Spermatophyta</taxon>
        <taxon>Magnoliopsida</taxon>
        <taxon>eudicotyledons</taxon>
        <taxon>Gunneridae</taxon>
        <taxon>Pentapetalae</taxon>
        <taxon>Caryophyllales</taxon>
        <taxon>Caryophyllaceae</taxon>
        <taxon>Caryophylleae</taxon>
        <taxon>Saponaria</taxon>
    </lineage>
</organism>
<evidence type="ECO:0000256" key="2">
    <source>
        <dbReference type="ARBA" id="ARBA00022692"/>
    </source>
</evidence>
<evidence type="ECO:0000256" key="10">
    <source>
        <dbReference type="RuleBase" id="RU361148"/>
    </source>
</evidence>
<comment type="similarity">
    <text evidence="1 10">Belongs to the peptidase A22A family.</text>
</comment>
<dbReference type="PRINTS" id="PR01072">
    <property type="entry name" value="PRESENILIN"/>
</dbReference>
<keyword evidence="2 10" id="KW-0812">Transmembrane</keyword>
<feature type="transmembrane region" description="Helical" evidence="10">
    <location>
        <begin position="74"/>
        <end position="94"/>
    </location>
</feature>
<keyword evidence="6 10" id="KW-0333">Golgi apparatus</keyword>
<evidence type="ECO:0000256" key="9">
    <source>
        <dbReference type="ARBA" id="ARBA00062638"/>
    </source>
</evidence>
<evidence type="ECO:0000256" key="5">
    <source>
        <dbReference type="ARBA" id="ARBA00022989"/>
    </source>
</evidence>
<dbReference type="GO" id="GO:0006509">
    <property type="term" value="P:membrane protein ectodomain proteolysis"/>
    <property type="evidence" value="ECO:0007669"/>
    <property type="project" value="TreeGrafter"/>
</dbReference>
<dbReference type="GO" id="GO:0000139">
    <property type="term" value="C:Golgi membrane"/>
    <property type="evidence" value="ECO:0007669"/>
    <property type="project" value="UniProtKB-SubCell"/>
</dbReference>
<sequence>MEGSILEFIGSELISVISPVSICMFLVVLLVSSLSSSSSSSSTQTQLVTAANLVYAETPTDTTAAKFTGAVENAVVFIILIAAVTFLLVILYYYRFTNFLKNYMRFSTFFILLSMGGAIFISIIKHFSVGVDAVSFFLFMFNFSAVGVVAVFGGGGIPIVVTQGYTVVLGIITAAWFTQLPEWTTWVLLVALAVYDLVAVLAPGGPLKLLVELAQSRNDDLPALVYEARPTVRVRVSRDDRGGGEGPMVGVSENVGVEMQNLNRNDDNSENVGVEITDVNRDIVGEVDVEGGRGRESERVALMSNVESSSEIRVVSDERAPPVEDDGGSETMIQGIKLGLGDFVFYSVLVGRAAMYDLMTVYACYLAIISGLACTLILLSVWRRALPALPISIALGIMFYFLTRLLMEPFVVQTSTNLLMF</sequence>
<dbReference type="AlphaFoldDB" id="A0AAW1KC79"/>
<dbReference type="PANTHER" id="PTHR10202">
    <property type="entry name" value="PRESENILIN"/>
    <property type="match status" value="1"/>
</dbReference>
<comment type="function">
    <text evidence="8 10">Probable subunit of the gamma-secretase complex, an endoprotease complex that catalyzes the intramembrane cleavage of integral membrane proteins such as Notch receptors.</text>
</comment>
<dbReference type="GO" id="GO:0007219">
    <property type="term" value="P:Notch signaling pathway"/>
    <property type="evidence" value="ECO:0007669"/>
    <property type="project" value="UniProtKB-KW"/>
</dbReference>
<dbReference type="EC" id="3.4.23.-" evidence="10"/>
<comment type="subcellular location">
    <subcellularLocation>
        <location evidence="10">Endoplasmic reticulum membrane</location>
        <topology evidence="10">Multi-pass membrane protein</topology>
    </subcellularLocation>
    <subcellularLocation>
        <location evidence="10">Golgi apparatus membrane</location>
        <topology evidence="10">Multi-pass membrane protein</topology>
    </subcellularLocation>
</comment>
<feature type="transmembrane region" description="Helical" evidence="10">
    <location>
        <begin position="183"/>
        <end position="202"/>
    </location>
</feature>
<dbReference type="GO" id="GO:0005798">
    <property type="term" value="C:Golgi-associated vesicle"/>
    <property type="evidence" value="ECO:0007669"/>
    <property type="project" value="UniProtKB-ARBA"/>
</dbReference>
<dbReference type="GO" id="GO:0070765">
    <property type="term" value="C:gamma-secretase complex"/>
    <property type="evidence" value="ECO:0007669"/>
    <property type="project" value="TreeGrafter"/>
</dbReference>
<keyword evidence="4 10" id="KW-0914">Notch signaling pathway</keyword>
<dbReference type="PANTHER" id="PTHR10202:SF26">
    <property type="entry name" value="PRESENILIN"/>
    <property type="match status" value="1"/>
</dbReference>
<keyword evidence="3 10" id="KW-0256">Endoplasmic reticulum</keyword>
<proteinExistence type="inferred from homology"/>
<feature type="transmembrane region" description="Helical" evidence="10">
    <location>
        <begin position="362"/>
        <end position="382"/>
    </location>
</feature>
<feature type="transmembrane region" description="Helical" evidence="10">
    <location>
        <begin position="159"/>
        <end position="177"/>
    </location>
</feature>
<dbReference type="GO" id="GO:0005789">
    <property type="term" value="C:endoplasmic reticulum membrane"/>
    <property type="evidence" value="ECO:0007669"/>
    <property type="project" value="UniProtKB-SubCell"/>
</dbReference>
<evidence type="ECO:0000256" key="6">
    <source>
        <dbReference type="ARBA" id="ARBA00023034"/>
    </source>
</evidence>
<reference evidence="11" key="1">
    <citation type="submission" date="2024-03" db="EMBL/GenBank/DDBJ databases">
        <title>WGS assembly of Saponaria officinalis var. Norfolk2.</title>
        <authorList>
            <person name="Jenkins J."/>
            <person name="Shu S."/>
            <person name="Grimwood J."/>
            <person name="Barry K."/>
            <person name="Goodstein D."/>
            <person name="Schmutz J."/>
            <person name="Leebens-Mack J."/>
            <person name="Osbourn A."/>
        </authorList>
    </citation>
    <scope>NUCLEOTIDE SEQUENCE [LARGE SCALE GENOMIC DNA]</scope>
    <source>
        <strain evidence="11">JIC</strain>
    </source>
</reference>
<feature type="transmembrane region" description="Helical" evidence="10">
    <location>
        <begin position="388"/>
        <end position="407"/>
    </location>
</feature>
<evidence type="ECO:0000256" key="4">
    <source>
        <dbReference type="ARBA" id="ARBA00022976"/>
    </source>
</evidence>
<keyword evidence="12" id="KW-1185">Reference proteome</keyword>
<evidence type="ECO:0000313" key="11">
    <source>
        <dbReference type="EMBL" id="KAK9715870.1"/>
    </source>
</evidence>
<dbReference type="SMART" id="SM00730">
    <property type="entry name" value="PSN"/>
    <property type="match status" value="1"/>
</dbReference>
<keyword evidence="10" id="KW-0645">Protease</keyword>
<protein>
    <recommendedName>
        <fullName evidence="10">Presenilin</fullName>
        <ecNumber evidence="10">3.4.23.-</ecNumber>
    </recommendedName>
</protein>
<keyword evidence="7 10" id="KW-0472">Membrane</keyword>
<dbReference type="InterPro" id="IPR006639">
    <property type="entry name" value="Preselin/SPP"/>
</dbReference>
<accession>A0AAW1KC79</accession>
<dbReference type="EMBL" id="JBDFQZ010000006">
    <property type="protein sequence ID" value="KAK9715870.1"/>
    <property type="molecule type" value="Genomic_DNA"/>
</dbReference>
<comment type="caution">
    <text evidence="11">The sequence shown here is derived from an EMBL/GenBank/DDBJ whole genome shotgun (WGS) entry which is preliminary data.</text>
</comment>
<evidence type="ECO:0000313" key="12">
    <source>
        <dbReference type="Proteomes" id="UP001443914"/>
    </source>
</evidence>
<keyword evidence="5 10" id="KW-1133">Transmembrane helix</keyword>
<dbReference type="FunFam" id="1.10.472.100:FF:000002">
    <property type="entry name" value="Presenilin"/>
    <property type="match status" value="1"/>
</dbReference>